<reference evidence="1 2" key="1">
    <citation type="journal article" date="2013" name="Nat. Commun.">
        <title>The evolution and pathogenic mechanisms of the rice sheath blight pathogen.</title>
        <authorList>
            <person name="Zheng A."/>
            <person name="Lin R."/>
            <person name="Xu L."/>
            <person name="Qin P."/>
            <person name="Tang C."/>
            <person name="Ai P."/>
            <person name="Zhang D."/>
            <person name="Liu Y."/>
            <person name="Sun Z."/>
            <person name="Feng H."/>
            <person name="Wang Y."/>
            <person name="Chen Y."/>
            <person name="Liang X."/>
            <person name="Fu R."/>
            <person name="Li Q."/>
            <person name="Zhang J."/>
            <person name="Yu X."/>
            <person name="Xie Z."/>
            <person name="Ding L."/>
            <person name="Guan P."/>
            <person name="Tang J."/>
            <person name="Liang Y."/>
            <person name="Wang S."/>
            <person name="Deng Q."/>
            <person name="Li S."/>
            <person name="Zhu J."/>
            <person name="Wang L."/>
            <person name="Liu H."/>
            <person name="Li P."/>
        </authorList>
    </citation>
    <scope>NUCLEOTIDE SEQUENCE [LARGE SCALE GENOMIC DNA]</scope>
    <source>
        <strain evidence="2">AG-1 IA</strain>
    </source>
</reference>
<sequence length="193" mass="21980">MLMLNVPSHVCYAGEGACAGWEVWDGGRIVAFNRRSSRGLWRVRVCEGMGMGVGWRRGRCVRAEVSRAISNVRFRKASIVQSKPPSMHIQGQFGKWRMKDIYGVFGANCNESNDMSVKRLFFLDSTPTRRTSFVSKNSSSELYVWPELWKGLDRALTRRRRLGVHHLLPVGGFICEYVHGAWVRLDEKRAGSE</sequence>
<dbReference type="EMBL" id="AFRT01002460">
    <property type="protein sequence ID" value="ELU37830.1"/>
    <property type="molecule type" value="Genomic_DNA"/>
</dbReference>
<accession>L8WIV5</accession>
<proteinExistence type="predicted"/>
<gene>
    <name evidence="1" type="ORF">AG1IA_08148</name>
</gene>
<dbReference type="HOGENOM" id="CLU_1409683_0_0_1"/>
<comment type="caution">
    <text evidence="1">The sequence shown here is derived from an EMBL/GenBank/DDBJ whole genome shotgun (WGS) entry which is preliminary data.</text>
</comment>
<evidence type="ECO:0000313" key="2">
    <source>
        <dbReference type="Proteomes" id="UP000011668"/>
    </source>
</evidence>
<dbReference type="Proteomes" id="UP000011668">
    <property type="component" value="Unassembled WGS sequence"/>
</dbReference>
<keyword evidence="2" id="KW-1185">Reference proteome</keyword>
<evidence type="ECO:0000313" key="1">
    <source>
        <dbReference type="EMBL" id="ELU37830.1"/>
    </source>
</evidence>
<dbReference type="AlphaFoldDB" id="L8WIV5"/>
<protein>
    <submittedName>
        <fullName evidence="1">Uncharacterized protein</fullName>
    </submittedName>
</protein>
<name>L8WIV5_THACA</name>
<organism evidence="1 2">
    <name type="scientific">Thanatephorus cucumeris (strain AG1-IA)</name>
    <name type="common">Rice sheath blight fungus</name>
    <name type="synonym">Rhizoctonia solani</name>
    <dbReference type="NCBI Taxonomy" id="983506"/>
    <lineage>
        <taxon>Eukaryota</taxon>
        <taxon>Fungi</taxon>
        <taxon>Dikarya</taxon>
        <taxon>Basidiomycota</taxon>
        <taxon>Agaricomycotina</taxon>
        <taxon>Agaricomycetes</taxon>
        <taxon>Cantharellales</taxon>
        <taxon>Ceratobasidiaceae</taxon>
        <taxon>Rhizoctonia</taxon>
        <taxon>Rhizoctonia solani AG-1</taxon>
    </lineage>
</organism>